<dbReference type="PANTHER" id="PTHR10000:SF8">
    <property type="entry name" value="HAD SUPERFAMILY HYDROLASE-LIKE, TYPE 3"/>
    <property type="match status" value="1"/>
</dbReference>
<dbReference type="PANTHER" id="PTHR10000">
    <property type="entry name" value="PHOSPHOSERINE PHOSPHATASE"/>
    <property type="match status" value="1"/>
</dbReference>
<dbReference type="Proteomes" id="UP000183639">
    <property type="component" value="Unassembled WGS sequence"/>
</dbReference>
<reference evidence="1 2" key="1">
    <citation type="submission" date="2016-10" db="EMBL/GenBank/DDBJ databases">
        <authorList>
            <person name="de Groot N.N."/>
        </authorList>
    </citation>
    <scope>NUCLEOTIDE SEQUENCE [LARGE SCALE GENOMIC DNA]</scope>
    <source>
        <strain evidence="1 2">Z108</strain>
    </source>
</reference>
<proteinExistence type="predicted"/>
<dbReference type="CDD" id="cd07516">
    <property type="entry name" value="HAD_Pase"/>
    <property type="match status" value="1"/>
</dbReference>
<dbReference type="SFLD" id="SFLDG01140">
    <property type="entry name" value="C2.B:_Phosphomannomutase_and_P"/>
    <property type="match status" value="1"/>
</dbReference>
<dbReference type="GO" id="GO:0000287">
    <property type="term" value="F:magnesium ion binding"/>
    <property type="evidence" value="ECO:0007669"/>
    <property type="project" value="TreeGrafter"/>
</dbReference>
<dbReference type="InterPro" id="IPR023214">
    <property type="entry name" value="HAD_sf"/>
</dbReference>
<dbReference type="SUPFAM" id="SSF56784">
    <property type="entry name" value="HAD-like"/>
    <property type="match status" value="1"/>
</dbReference>
<dbReference type="Gene3D" id="3.40.50.1000">
    <property type="entry name" value="HAD superfamily/HAD-like"/>
    <property type="match status" value="1"/>
</dbReference>
<dbReference type="OrthoDB" id="9781413at2"/>
<dbReference type="InterPro" id="IPR036412">
    <property type="entry name" value="HAD-like_sf"/>
</dbReference>
<dbReference type="InterPro" id="IPR006379">
    <property type="entry name" value="HAD-SF_hydro_IIB"/>
</dbReference>
<evidence type="ECO:0000313" key="1">
    <source>
        <dbReference type="EMBL" id="SFI39660.1"/>
    </source>
</evidence>
<dbReference type="NCBIfam" id="TIGR01484">
    <property type="entry name" value="HAD-SF-IIB"/>
    <property type="match status" value="1"/>
</dbReference>
<evidence type="ECO:0008006" key="3">
    <source>
        <dbReference type="Google" id="ProtNLM"/>
    </source>
</evidence>
<name>A0A1I3HVS1_SELRU</name>
<dbReference type="SFLD" id="SFLDS00003">
    <property type="entry name" value="Haloacid_Dehalogenase"/>
    <property type="match status" value="1"/>
</dbReference>
<dbReference type="GO" id="GO:0016791">
    <property type="term" value="F:phosphatase activity"/>
    <property type="evidence" value="ECO:0007669"/>
    <property type="project" value="UniProtKB-ARBA"/>
</dbReference>
<gene>
    <name evidence="1" type="ORF">SAMN04487861_13424</name>
</gene>
<dbReference type="EMBL" id="FOQK01000034">
    <property type="protein sequence ID" value="SFI39660.1"/>
    <property type="molecule type" value="Genomic_DNA"/>
</dbReference>
<dbReference type="SFLD" id="SFLDG01144">
    <property type="entry name" value="C2.B.4:_PGP_Like"/>
    <property type="match status" value="1"/>
</dbReference>
<protein>
    <recommendedName>
        <fullName evidence="3">Hydrolase</fullName>
    </recommendedName>
</protein>
<dbReference type="InterPro" id="IPR000150">
    <property type="entry name" value="Cof"/>
</dbReference>
<dbReference type="NCBIfam" id="TIGR00099">
    <property type="entry name" value="Cof-subfamily"/>
    <property type="match status" value="1"/>
</dbReference>
<evidence type="ECO:0000313" key="2">
    <source>
        <dbReference type="Proteomes" id="UP000183639"/>
    </source>
</evidence>
<organism evidence="1 2">
    <name type="scientific">Selenomonas ruminantium</name>
    <dbReference type="NCBI Taxonomy" id="971"/>
    <lineage>
        <taxon>Bacteria</taxon>
        <taxon>Bacillati</taxon>
        <taxon>Bacillota</taxon>
        <taxon>Negativicutes</taxon>
        <taxon>Selenomonadales</taxon>
        <taxon>Selenomonadaceae</taxon>
        <taxon>Selenomonas</taxon>
    </lineage>
</organism>
<dbReference type="RefSeq" id="WP_075445712.1">
    <property type="nucleotide sequence ID" value="NZ_FOQK01000034.1"/>
</dbReference>
<sequence>MSVKLFVTDLDGTLLPGGQQVSAANIEAAQAAVKAGVTVTIATGRMYKAALPVAKALGVDVPIITYNGALIKTVGGEVLYSSFLDPELVCRVVDFCRDRGWYLQTYSKDELYYAEYDENAKAYEASQKIQGHAVGWDGLKQHTDEVCKVLSVSSCAAETDARIAELRAAFGDVIAPVRSNANYAEIINAGVSKAAGIRNLASRLAIAIEDTMAIGDADNDLPMLKAAGKAIAMGNAVPAVKAVCDYETTDCEADGFAAAIYRYVIPQD</sequence>
<dbReference type="GO" id="GO:0005829">
    <property type="term" value="C:cytosol"/>
    <property type="evidence" value="ECO:0007669"/>
    <property type="project" value="TreeGrafter"/>
</dbReference>
<dbReference type="AlphaFoldDB" id="A0A1I3HVS1"/>
<dbReference type="Pfam" id="PF08282">
    <property type="entry name" value="Hydrolase_3"/>
    <property type="match status" value="1"/>
</dbReference>
<accession>A0A1I3HVS1</accession>
<dbReference type="Gene3D" id="3.30.1240.10">
    <property type="match status" value="1"/>
</dbReference>